<feature type="region of interest" description="Disordered" evidence="1">
    <location>
        <begin position="54"/>
        <end position="76"/>
    </location>
</feature>
<dbReference type="Proteomes" id="UP001521116">
    <property type="component" value="Unassembled WGS sequence"/>
</dbReference>
<feature type="compositionally biased region" description="Polar residues" evidence="1">
    <location>
        <begin position="63"/>
        <end position="76"/>
    </location>
</feature>
<comment type="caution">
    <text evidence="3">The sequence shown here is derived from an EMBL/GenBank/DDBJ whole genome shotgun (WGS) entry which is preliminary data.</text>
</comment>
<dbReference type="EMBL" id="JAJVDC020000107">
    <property type="protein sequence ID" value="KAL1624387.1"/>
    <property type="molecule type" value="Genomic_DNA"/>
</dbReference>
<name>A0ABR3SLV4_9PEZI</name>
<reference evidence="3 4" key="1">
    <citation type="submission" date="2024-02" db="EMBL/GenBank/DDBJ databases">
        <title>De novo assembly and annotation of 12 fungi associated with fruit tree decline syndrome in Ontario, Canada.</title>
        <authorList>
            <person name="Sulman M."/>
            <person name="Ellouze W."/>
            <person name="Ilyukhin E."/>
        </authorList>
    </citation>
    <scope>NUCLEOTIDE SEQUENCE [LARGE SCALE GENOMIC DNA]</scope>
    <source>
        <strain evidence="3 4">M1-105</strain>
    </source>
</reference>
<evidence type="ECO:0000313" key="4">
    <source>
        <dbReference type="Proteomes" id="UP001521116"/>
    </source>
</evidence>
<feature type="transmembrane region" description="Helical" evidence="2">
    <location>
        <begin position="20"/>
        <end position="37"/>
    </location>
</feature>
<evidence type="ECO:0000256" key="1">
    <source>
        <dbReference type="SAM" id="MobiDB-lite"/>
    </source>
</evidence>
<keyword evidence="2" id="KW-1133">Transmembrane helix</keyword>
<evidence type="ECO:0008006" key="5">
    <source>
        <dbReference type="Google" id="ProtNLM"/>
    </source>
</evidence>
<dbReference type="Gene3D" id="3.90.550.50">
    <property type="match status" value="1"/>
</dbReference>
<gene>
    <name evidence="3" type="ORF">SLS56_007856</name>
</gene>
<keyword evidence="2" id="KW-0472">Membrane</keyword>
<protein>
    <recommendedName>
        <fullName evidence="5">Glycosyltransferase family 31 protein</fullName>
    </recommendedName>
</protein>
<accession>A0ABR3SLV4</accession>
<keyword evidence="2" id="KW-0812">Transmembrane</keyword>
<sequence length="481" mass="52269">MAARIPRRQPYWKSHAKGYAYVLFLCSAFSVMLIWGTKIDDGVSQHLVTNPNPITRESLPSGLPSQATKATTSDSPTYPFSPDDVVVMLKTSATTMWHRVPMHLSTSFANQTLTPNLLIYSDTAASIGGRPVIDALANASAALQASPDFEHRRALQQAARDNLDLDDGTADPAAAARLDKHKALPLAAHAAAHAAAAPRAAWFVYMPDDAFFFWPTLHARLARFDPDDPVALGALDGGGGGGAFAISRAAMRASFRTDPGLPRRWEKLATERRGGGQVLATALASKGVPVLALPLAGSEGEGDAPPPARGLARLGVGERSWCDPLVGVGAVRQQDVAELDAWEHGFREQHGAEVVRYKDVFAGFVGPYLVAERDEWDNFADEEHYSSSGEPGGGAGLADAERRMRPWFSADACRSACVGEERCLQWRYADGDCYHGSEVKRGHRVKYVGRMRSGWMMERIERLMQKECRPPPPAKLQDLTL</sequence>
<evidence type="ECO:0000256" key="2">
    <source>
        <dbReference type="SAM" id="Phobius"/>
    </source>
</evidence>
<proteinExistence type="predicted"/>
<keyword evidence="4" id="KW-1185">Reference proteome</keyword>
<evidence type="ECO:0000313" key="3">
    <source>
        <dbReference type="EMBL" id="KAL1624387.1"/>
    </source>
</evidence>
<organism evidence="3 4">
    <name type="scientific">Neofusicoccum ribis</name>
    <dbReference type="NCBI Taxonomy" id="45134"/>
    <lineage>
        <taxon>Eukaryota</taxon>
        <taxon>Fungi</taxon>
        <taxon>Dikarya</taxon>
        <taxon>Ascomycota</taxon>
        <taxon>Pezizomycotina</taxon>
        <taxon>Dothideomycetes</taxon>
        <taxon>Dothideomycetes incertae sedis</taxon>
        <taxon>Botryosphaeriales</taxon>
        <taxon>Botryosphaeriaceae</taxon>
        <taxon>Neofusicoccum</taxon>
    </lineage>
</organism>